<keyword evidence="2" id="KW-0479">Metal-binding</keyword>
<accession>H9BT70</accession>
<protein>
    <submittedName>
        <fullName evidence="11">Yellow laccase</fullName>
        <ecNumber evidence="11">1.10.3.2</ecNumber>
    </submittedName>
</protein>
<dbReference type="PANTHER" id="PTHR11709:SF511">
    <property type="entry name" value="LACCASE"/>
    <property type="match status" value="1"/>
</dbReference>
<comment type="similarity">
    <text evidence="1">Belongs to the multicopper oxidase family.</text>
</comment>
<keyword evidence="3 11" id="KW-0560">Oxidoreductase</keyword>
<dbReference type="InterPro" id="IPR033138">
    <property type="entry name" value="Cu_oxidase_CS"/>
</dbReference>
<dbReference type="PROSITE" id="PS00080">
    <property type="entry name" value="MULTICOPPER_OXIDASE2"/>
    <property type="match status" value="1"/>
</dbReference>
<feature type="domain" description="Plastocyanin-like" evidence="10">
    <location>
        <begin position="56"/>
        <end position="156"/>
    </location>
</feature>
<dbReference type="Pfam" id="PF00394">
    <property type="entry name" value="Cu-oxidase"/>
    <property type="match status" value="1"/>
</dbReference>
<dbReference type="Pfam" id="PF07731">
    <property type="entry name" value="Cu-oxidase_2"/>
    <property type="match status" value="1"/>
</dbReference>
<evidence type="ECO:0000256" key="2">
    <source>
        <dbReference type="ARBA" id="ARBA00022723"/>
    </source>
</evidence>
<gene>
    <name evidence="11" type="primary">Yel1</name>
</gene>
<dbReference type="GO" id="GO:0005507">
    <property type="term" value="F:copper ion binding"/>
    <property type="evidence" value="ECO:0007669"/>
    <property type="project" value="InterPro"/>
</dbReference>
<evidence type="ECO:0000256" key="4">
    <source>
        <dbReference type="ARBA" id="ARBA00023008"/>
    </source>
</evidence>
<dbReference type="AlphaFoldDB" id="H9BT70"/>
<dbReference type="SUPFAM" id="SSF49503">
    <property type="entry name" value="Cupredoxins"/>
    <property type="match status" value="3"/>
</dbReference>
<evidence type="ECO:0000256" key="3">
    <source>
        <dbReference type="ARBA" id="ARBA00023002"/>
    </source>
</evidence>
<dbReference type="EC" id="1.10.3.2" evidence="11"/>
<evidence type="ECO:0000313" key="11">
    <source>
        <dbReference type="EMBL" id="AFE48785.1"/>
    </source>
</evidence>
<dbReference type="EMBL" id="JQ068812">
    <property type="protein sequence ID" value="AFE48785.1"/>
    <property type="molecule type" value="mRNA"/>
</dbReference>
<evidence type="ECO:0000259" key="10">
    <source>
        <dbReference type="Pfam" id="PF07732"/>
    </source>
</evidence>
<dbReference type="Pfam" id="PF07732">
    <property type="entry name" value="Cu-oxidase_3"/>
    <property type="match status" value="1"/>
</dbReference>
<name>H9BT70_9AGAR</name>
<evidence type="ECO:0000259" key="9">
    <source>
        <dbReference type="Pfam" id="PF07731"/>
    </source>
</evidence>
<proteinExistence type="evidence at transcript level"/>
<dbReference type="CDD" id="cd13903">
    <property type="entry name" value="CuRO_3_Tv-LCC_like"/>
    <property type="match status" value="1"/>
</dbReference>
<dbReference type="InterPro" id="IPR001117">
    <property type="entry name" value="Cu-oxidase_2nd"/>
</dbReference>
<feature type="domain" description="Plastocyanin-like" evidence="9">
    <location>
        <begin position="372"/>
        <end position="493"/>
    </location>
</feature>
<evidence type="ECO:0000256" key="5">
    <source>
        <dbReference type="ARBA" id="ARBA00023157"/>
    </source>
</evidence>
<reference evidence="11" key="1">
    <citation type="submission" date="2011-11" db="EMBL/GenBank/DDBJ databases">
        <title>Laccases of S. aeruginosa.</title>
        <authorList>
            <person name="Daroch M."/>
            <person name="Iwanejko L.A."/>
            <person name="Bates A.D."/>
        </authorList>
    </citation>
    <scope>NUCLEOTIDE SEQUENCE</scope>
    <source>
        <strain evidence="11">CBS 839.87</strain>
    </source>
</reference>
<sequence length="512" mass="56114">MQVQALLRFLEFSFVVVGAYAAIGPSTNLFIENKFIQPDGFNRSTVLAGETADSVSFPGPLIVGNTGDVFTINVIDELVDQTMLTSTSIHWHGLFQKGSDWADGPVGVTQCPIKPGNSFQYQFSVPGQAGTFWYHSHDSTQYCDGLRGALVVYDPNDPYKPQYDFDDDSTVITLADWYHAPATLLGMTPRAPTPLATLINGKGRYAEDPTAELAVISVIPNKRYRFRLVSISCDPNFEFTIDNHSMMIIEVDGQNIQPLTVDSITISAGQRYSFILQANKQVSNYWIRSLPNSGPPGFTNGVNSAILRYVGAPIADPTTVKTVSDPLQEWRLQPLINPAAPGVPILGAADKNIYLNITFNGTLFFVNNASFVPPTKPVLLQILSGAHSVHELLPAGSIYELPPNSVIELSMPGGSAGSPHPIHLHGHTFSVIRSAGSKIYNYNNPVRRDVVSIGDSNDNVTIRFETDNAGPWLLHCHIDWHLDRGLDVVFAEDIPDIAKQNPPIAWENLCRD</sequence>
<dbReference type="InterPro" id="IPR008972">
    <property type="entry name" value="Cupredoxin"/>
</dbReference>
<feature type="domain" description="Plastocyanin-like" evidence="8">
    <location>
        <begin position="169"/>
        <end position="312"/>
    </location>
</feature>
<dbReference type="InterPro" id="IPR045087">
    <property type="entry name" value="Cu-oxidase_fam"/>
</dbReference>
<dbReference type="InterPro" id="IPR011707">
    <property type="entry name" value="Cu-oxidase-like_N"/>
</dbReference>
<dbReference type="PANTHER" id="PTHR11709">
    <property type="entry name" value="MULTI-COPPER OXIDASE"/>
    <property type="match status" value="1"/>
</dbReference>
<keyword evidence="4" id="KW-0186">Copper</keyword>
<organism evidence="11">
    <name type="scientific">Stropharia aeruginosa</name>
    <dbReference type="NCBI Taxonomy" id="109659"/>
    <lineage>
        <taxon>Eukaryota</taxon>
        <taxon>Fungi</taxon>
        <taxon>Dikarya</taxon>
        <taxon>Basidiomycota</taxon>
        <taxon>Agaricomycotina</taxon>
        <taxon>Agaricomycetes</taxon>
        <taxon>Agaricomycetidae</taxon>
        <taxon>Agaricales</taxon>
        <taxon>Agaricineae</taxon>
        <taxon>Strophariaceae</taxon>
        <taxon>Stropharia</taxon>
    </lineage>
</organism>
<dbReference type="InterPro" id="IPR011706">
    <property type="entry name" value="Cu-oxidase_C"/>
</dbReference>
<evidence type="ECO:0000259" key="8">
    <source>
        <dbReference type="Pfam" id="PF00394"/>
    </source>
</evidence>
<keyword evidence="5" id="KW-1015">Disulfide bond</keyword>
<dbReference type="PROSITE" id="PS00079">
    <property type="entry name" value="MULTICOPPER_OXIDASE1"/>
    <property type="match status" value="2"/>
</dbReference>
<keyword evidence="7" id="KW-0732">Signal</keyword>
<keyword evidence="6" id="KW-0325">Glycoprotein</keyword>
<dbReference type="FunFam" id="2.60.40.420:FF:000045">
    <property type="entry name" value="Laccase 2"/>
    <property type="match status" value="1"/>
</dbReference>
<dbReference type="Gene3D" id="2.60.40.420">
    <property type="entry name" value="Cupredoxins - blue copper proteins"/>
    <property type="match status" value="3"/>
</dbReference>
<evidence type="ECO:0000256" key="1">
    <source>
        <dbReference type="ARBA" id="ARBA00010609"/>
    </source>
</evidence>
<dbReference type="GO" id="GO:0052716">
    <property type="term" value="F:hydroquinone:oxygen oxidoreductase activity"/>
    <property type="evidence" value="ECO:0007669"/>
    <property type="project" value="UniProtKB-EC"/>
</dbReference>
<evidence type="ECO:0000256" key="7">
    <source>
        <dbReference type="SAM" id="SignalP"/>
    </source>
</evidence>
<feature type="chain" id="PRO_5003618144" evidence="7">
    <location>
        <begin position="22"/>
        <end position="512"/>
    </location>
</feature>
<evidence type="ECO:0000256" key="6">
    <source>
        <dbReference type="ARBA" id="ARBA00023180"/>
    </source>
</evidence>
<feature type="signal peptide" evidence="7">
    <location>
        <begin position="1"/>
        <end position="21"/>
    </location>
</feature>
<dbReference type="InterPro" id="IPR002355">
    <property type="entry name" value="Cu_oxidase_Cu_BS"/>
</dbReference>